<evidence type="ECO:0000313" key="5">
    <source>
        <dbReference type="EMBL" id="CAG9579689.1"/>
    </source>
</evidence>
<comment type="caution">
    <text evidence="5">The sequence shown here is derived from an EMBL/GenBank/DDBJ whole genome shotgun (WGS) entry which is preliminary data.</text>
</comment>
<dbReference type="Proteomes" id="UP000789524">
    <property type="component" value="Unassembled WGS sequence"/>
</dbReference>
<dbReference type="PANTHER" id="PTHR47537:SF2">
    <property type="entry name" value="CUBILIN"/>
    <property type="match status" value="1"/>
</dbReference>
<protein>
    <submittedName>
        <fullName evidence="5">(African queen) hypothetical protein</fullName>
    </submittedName>
</protein>
<reference evidence="5" key="1">
    <citation type="submission" date="2021-09" db="EMBL/GenBank/DDBJ databases">
        <authorList>
            <person name="Martin H S."/>
        </authorList>
    </citation>
    <scope>NUCLEOTIDE SEQUENCE</scope>
</reference>
<evidence type="ECO:0000256" key="1">
    <source>
        <dbReference type="ARBA" id="ARBA00023157"/>
    </source>
</evidence>
<keyword evidence="3" id="KW-0732">Signal</keyword>
<feature type="domain" description="CUB" evidence="4">
    <location>
        <begin position="183"/>
        <end position="303"/>
    </location>
</feature>
<sequence length="349" mass="38826">MTLDTNNVALSATLLVLLHLSMHVVDEGQAVNPSCSCITFSSTYGKERGIFSSPDYPLPYPRGICLLYTFIAAPHQIVELMFTDFDVYKENLDCIRGDYLKVYWEVQGPGPPGVINERSAWARILCGNRADAPPALYSPGSSLVLEFHSDIHKNNATGFLGTYSFIERRLFETEGVRIPGTECDYQFSRSVNRPTHGRLYSPRYPSIYPNNVRCSYHFHARPKDRVKVVFEEVSLQKGDISCLRRADIIKVFDGRDTNAPAIAMLCNELTGYEVLSTGSYLLLQFTANSVSPGQGFAATFHFQPPPDSTAADSDRLLKLSFGKAFESLGPEVSATTTNDKIDEANYSNR</sequence>
<dbReference type="InterPro" id="IPR000859">
    <property type="entry name" value="CUB_dom"/>
</dbReference>
<dbReference type="SUPFAM" id="SSF49854">
    <property type="entry name" value="Spermadhesin, CUB domain"/>
    <property type="match status" value="2"/>
</dbReference>
<feature type="domain" description="CUB" evidence="4">
    <location>
        <begin position="35"/>
        <end position="166"/>
    </location>
</feature>
<dbReference type="SMART" id="SM00042">
    <property type="entry name" value="CUB"/>
    <property type="match status" value="2"/>
</dbReference>
<accession>A0A8J2R0F6</accession>
<evidence type="ECO:0000256" key="3">
    <source>
        <dbReference type="SAM" id="SignalP"/>
    </source>
</evidence>
<dbReference type="OrthoDB" id="6369184at2759"/>
<keyword evidence="6" id="KW-1185">Reference proteome</keyword>
<evidence type="ECO:0000256" key="2">
    <source>
        <dbReference type="PROSITE-ProRule" id="PRU00059"/>
    </source>
</evidence>
<dbReference type="AlphaFoldDB" id="A0A8J2R0F6"/>
<organism evidence="5 6">
    <name type="scientific">Danaus chrysippus</name>
    <name type="common">African queen</name>
    <dbReference type="NCBI Taxonomy" id="151541"/>
    <lineage>
        <taxon>Eukaryota</taxon>
        <taxon>Metazoa</taxon>
        <taxon>Ecdysozoa</taxon>
        <taxon>Arthropoda</taxon>
        <taxon>Hexapoda</taxon>
        <taxon>Insecta</taxon>
        <taxon>Pterygota</taxon>
        <taxon>Neoptera</taxon>
        <taxon>Endopterygota</taxon>
        <taxon>Lepidoptera</taxon>
        <taxon>Glossata</taxon>
        <taxon>Ditrysia</taxon>
        <taxon>Papilionoidea</taxon>
        <taxon>Nymphalidae</taxon>
        <taxon>Danainae</taxon>
        <taxon>Danaini</taxon>
        <taxon>Danaina</taxon>
        <taxon>Danaus</taxon>
        <taxon>Anosia</taxon>
    </lineage>
</organism>
<evidence type="ECO:0000259" key="4">
    <source>
        <dbReference type="PROSITE" id="PS01180"/>
    </source>
</evidence>
<name>A0A8J2R0F6_9NEOP</name>
<dbReference type="PROSITE" id="PS01180">
    <property type="entry name" value="CUB"/>
    <property type="match status" value="2"/>
</dbReference>
<evidence type="ECO:0000313" key="6">
    <source>
        <dbReference type="Proteomes" id="UP000789524"/>
    </source>
</evidence>
<dbReference type="CDD" id="cd00041">
    <property type="entry name" value="CUB"/>
    <property type="match status" value="2"/>
</dbReference>
<comment type="caution">
    <text evidence="2">Lacks conserved residue(s) required for the propagation of feature annotation.</text>
</comment>
<dbReference type="Pfam" id="PF00431">
    <property type="entry name" value="CUB"/>
    <property type="match status" value="2"/>
</dbReference>
<proteinExistence type="predicted"/>
<dbReference type="GO" id="GO:0005886">
    <property type="term" value="C:plasma membrane"/>
    <property type="evidence" value="ECO:0007669"/>
    <property type="project" value="TreeGrafter"/>
</dbReference>
<feature type="chain" id="PRO_5035251853" evidence="3">
    <location>
        <begin position="31"/>
        <end position="349"/>
    </location>
</feature>
<feature type="signal peptide" evidence="3">
    <location>
        <begin position="1"/>
        <end position="30"/>
    </location>
</feature>
<dbReference type="PANTHER" id="PTHR47537">
    <property type="entry name" value="CUBILIN"/>
    <property type="match status" value="1"/>
</dbReference>
<dbReference type="InterPro" id="IPR035914">
    <property type="entry name" value="Sperma_CUB_dom_sf"/>
</dbReference>
<gene>
    <name evidence="5" type="ORF">DCHRY22_LOCUS13276</name>
</gene>
<keyword evidence="1" id="KW-1015">Disulfide bond</keyword>
<dbReference type="Gene3D" id="2.60.120.290">
    <property type="entry name" value="Spermadhesin, CUB domain"/>
    <property type="match status" value="2"/>
</dbReference>
<dbReference type="InterPro" id="IPR053207">
    <property type="entry name" value="Non-NMDA_GluR_Accessory"/>
</dbReference>
<dbReference type="EMBL" id="CAKASE010000079">
    <property type="protein sequence ID" value="CAG9579689.1"/>
    <property type="molecule type" value="Genomic_DNA"/>
</dbReference>